<keyword evidence="2" id="KW-1185">Reference proteome</keyword>
<dbReference type="Gene3D" id="3.40.50.300">
    <property type="entry name" value="P-loop containing nucleotide triphosphate hydrolases"/>
    <property type="match status" value="1"/>
</dbReference>
<protein>
    <recommendedName>
        <fullName evidence="3">ParA family protein</fullName>
    </recommendedName>
</protein>
<name>A0A839N365_9MICO</name>
<accession>A0A839N365</accession>
<evidence type="ECO:0000313" key="1">
    <source>
        <dbReference type="EMBL" id="MBB2892170.1"/>
    </source>
</evidence>
<evidence type="ECO:0008006" key="3">
    <source>
        <dbReference type="Google" id="ProtNLM"/>
    </source>
</evidence>
<evidence type="ECO:0000313" key="2">
    <source>
        <dbReference type="Proteomes" id="UP000559182"/>
    </source>
</evidence>
<reference evidence="1 2" key="1">
    <citation type="submission" date="2020-08" db="EMBL/GenBank/DDBJ databases">
        <title>Sequencing the genomes of 1000 actinobacteria strains.</title>
        <authorList>
            <person name="Klenk H.-P."/>
        </authorList>
    </citation>
    <scope>NUCLEOTIDE SEQUENCE [LARGE SCALE GENOMIC DNA]</scope>
    <source>
        <strain evidence="1 2">DSM 105369</strain>
    </source>
</reference>
<proteinExistence type="predicted"/>
<dbReference type="EMBL" id="JACHVQ010000001">
    <property type="protein sequence ID" value="MBB2892170.1"/>
    <property type="molecule type" value="Genomic_DNA"/>
</dbReference>
<dbReference type="SUPFAM" id="SSF52540">
    <property type="entry name" value="P-loop containing nucleoside triphosphate hydrolases"/>
    <property type="match status" value="1"/>
</dbReference>
<comment type="caution">
    <text evidence="1">The sequence shown here is derived from an EMBL/GenBank/DDBJ whole genome shotgun (WGS) entry which is preliminary data.</text>
</comment>
<dbReference type="AlphaFoldDB" id="A0A839N365"/>
<gene>
    <name evidence="1" type="ORF">FHU39_002154</name>
</gene>
<dbReference type="RefSeq" id="WP_183320320.1">
    <property type="nucleotide sequence ID" value="NZ_JACHVQ010000001.1"/>
</dbReference>
<sequence length="264" mass="27272">MAIIVLTSASGSPGVTATALGLTLTWPRPAVLVEADPTGGSGLLAGYFHGEVAHSGGLIDLAVAHREGNLAQSLWSQMVPIPGSNALLLPGVRSHAQARSLTTLWGPLTSALRGLERNGQDVIVDAGRLGPEGAPGPLMMGADLALLTMRTTLPALSGARSWAESLREEFEKIGSLPRLGTLLIGEGQPYGAREVRKVLGLPVVESVPWDTAGASVFSTGANRPRKFDNSGLVRGLRATGAAIQAAIESNRADLEVTKNVGNPA</sequence>
<organism evidence="1 2">
    <name type="scientific">Flexivirga oryzae</name>
    <dbReference type="NCBI Taxonomy" id="1794944"/>
    <lineage>
        <taxon>Bacteria</taxon>
        <taxon>Bacillati</taxon>
        <taxon>Actinomycetota</taxon>
        <taxon>Actinomycetes</taxon>
        <taxon>Micrococcales</taxon>
        <taxon>Dermacoccaceae</taxon>
        <taxon>Flexivirga</taxon>
    </lineage>
</organism>
<dbReference type="InterPro" id="IPR027417">
    <property type="entry name" value="P-loop_NTPase"/>
</dbReference>
<dbReference type="Proteomes" id="UP000559182">
    <property type="component" value="Unassembled WGS sequence"/>
</dbReference>